<dbReference type="Pfam" id="PF01336">
    <property type="entry name" value="tRNA_anti-codon"/>
    <property type="match status" value="1"/>
</dbReference>
<dbReference type="AlphaFoldDB" id="A0A0G0LA89"/>
<dbReference type="GO" id="GO:0006430">
    <property type="term" value="P:lysyl-tRNA aminoacylation"/>
    <property type="evidence" value="ECO:0007669"/>
    <property type="project" value="UniProtKB-UniRule"/>
</dbReference>
<dbReference type="InterPro" id="IPR004364">
    <property type="entry name" value="Aa-tRNA-synt_II"/>
</dbReference>
<dbReference type="InterPro" id="IPR044136">
    <property type="entry name" value="Lys-tRNA-ligase_II_N"/>
</dbReference>
<dbReference type="InterPro" id="IPR018149">
    <property type="entry name" value="Lys-tRNA-synth_II_C"/>
</dbReference>
<comment type="subcellular location">
    <subcellularLocation>
        <location evidence="7">Cytoplasm</location>
    </subcellularLocation>
</comment>
<comment type="similarity">
    <text evidence="7">Belongs to the class-II aminoacyl-tRNA synthetase family.</text>
</comment>
<dbReference type="PANTHER" id="PTHR42918">
    <property type="entry name" value="LYSYL-TRNA SYNTHETASE"/>
    <property type="match status" value="1"/>
</dbReference>
<evidence type="ECO:0000256" key="2">
    <source>
        <dbReference type="ARBA" id="ARBA00022723"/>
    </source>
</evidence>
<keyword evidence="7 8" id="KW-0460">Magnesium</keyword>
<dbReference type="NCBIfam" id="TIGR00499">
    <property type="entry name" value="lysS_bact"/>
    <property type="match status" value="1"/>
</dbReference>
<dbReference type="GO" id="GO:0005829">
    <property type="term" value="C:cytosol"/>
    <property type="evidence" value="ECO:0007669"/>
    <property type="project" value="TreeGrafter"/>
</dbReference>
<evidence type="ECO:0000313" key="10">
    <source>
        <dbReference type="EMBL" id="KKQ49576.1"/>
    </source>
</evidence>
<protein>
    <recommendedName>
        <fullName evidence="7">Lysine--tRNA ligase</fullName>
        <ecNumber evidence="7">6.1.1.6</ecNumber>
    </recommendedName>
    <alternativeName>
        <fullName evidence="7">Lysyl-tRNA synthetase</fullName>
        <shortName evidence="7">LysRS</shortName>
    </alternativeName>
</protein>
<keyword evidence="1 7" id="KW-0436">Ligase</keyword>
<dbReference type="EMBL" id="LBTX01000013">
    <property type="protein sequence ID" value="KKQ49576.1"/>
    <property type="molecule type" value="Genomic_DNA"/>
</dbReference>
<sequence length="500" mass="58227">MSTFDEIRRIRLEKVKTLRNLGINPYPAQSQKDYSNAQIIEKYDSLQDKKVHVAGRIISWREHGALIFCHIQDQSGKLQIFIKKNDLSKTSSKNQTIGAPDLKLIDIGDFIEVFGTVSKSIKGEISVFPGDIKILSKAIRSLPEKWSGLQDPEIIFRRRYLDLVMNPGRIDLFIRKSKFWQLNRQFLQEQGFIEVETPIMELVTGGADAKPFITHHNALDQDYYLRISTELFQKRLIGGGFEKIFTLGPNFRNEGIDDEHLQEYYSAEWYWAYADYTKNMDLVEELYKFIAKKLYGKTKFTKGKHTFDLAGKWDRVSYGDLINKRFSVDIFNDSEEKILKILKEQHLDTTGLNNRGRIVDNLWKIIRQEISGPTFVIDEPKFTSPLAKSRSDDETLTERFHIIIAGSELGNGYSELNDPVDQFNRFNEQQNNREKGDEESQMMDIDFVEMLEYGMPPTSGYGYSERLFWFFEDITAREGTLFPQVKYELSEETKNTYDLK</sequence>
<dbReference type="CDD" id="cd04322">
    <property type="entry name" value="LysRS_N"/>
    <property type="match status" value="1"/>
</dbReference>
<reference evidence="10 11" key="1">
    <citation type="journal article" date="2015" name="Nature">
        <title>rRNA introns, odd ribosomes, and small enigmatic genomes across a large radiation of phyla.</title>
        <authorList>
            <person name="Brown C.T."/>
            <person name="Hug L.A."/>
            <person name="Thomas B.C."/>
            <person name="Sharon I."/>
            <person name="Castelle C.J."/>
            <person name="Singh A."/>
            <person name="Wilkins M.J."/>
            <person name="Williams K.H."/>
            <person name="Banfield J.F."/>
        </authorList>
    </citation>
    <scope>NUCLEOTIDE SEQUENCE [LARGE SCALE GENOMIC DNA]</scope>
</reference>
<evidence type="ECO:0000256" key="4">
    <source>
        <dbReference type="ARBA" id="ARBA00022840"/>
    </source>
</evidence>
<dbReference type="InterPro" id="IPR004365">
    <property type="entry name" value="NA-bd_OB_tRNA"/>
</dbReference>
<dbReference type="EC" id="6.1.1.6" evidence="7"/>
<dbReference type="SUPFAM" id="SSF50249">
    <property type="entry name" value="Nucleic acid-binding proteins"/>
    <property type="match status" value="1"/>
</dbReference>
<dbReference type="SUPFAM" id="SSF55681">
    <property type="entry name" value="Class II aaRS and biotin synthetases"/>
    <property type="match status" value="1"/>
</dbReference>
<dbReference type="Proteomes" id="UP000034231">
    <property type="component" value="Unassembled WGS sequence"/>
</dbReference>
<accession>A0A0G0LA89</accession>
<keyword evidence="5 7" id="KW-0030">Aminoacyl-tRNA synthetase</keyword>
<name>A0A0G0LA89_9BACT</name>
<keyword evidence="7" id="KW-0648">Protein biosynthesis</keyword>
<proteinExistence type="inferred from homology"/>
<comment type="caution">
    <text evidence="10">The sequence shown here is derived from an EMBL/GenBank/DDBJ whole genome shotgun (WGS) entry which is preliminary data.</text>
</comment>
<dbReference type="InterPro" id="IPR045864">
    <property type="entry name" value="aa-tRNA-synth_II/BPL/LPL"/>
</dbReference>
<evidence type="ECO:0000259" key="9">
    <source>
        <dbReference type="PROSITE" id="PS50862"/>
    </source>
</evidence>
<comment type="caution">
    <text evidence="7">Lacks conserved residue(s) required for the propagation of feature annotation.</text>
</comment>
<dbReference type="GO" id="GO:0005524">
    <property type="term" value="F:ATP binding"/>
    <property type="evidence" value="ECO:0007669"/>
    <property type="project" value="UniProtKB-UniRule"/>
</dbReference>
<evidence type="ECO:0000256" key="8">
    <source>
        <dbReference type="RuleBase" id="RU000336"/>
    </source>
</evidence>
<comment type="cofactor">
    <cofactor evidence="7 8">
        <name>Mg(2+)</name>
        <dbReference type="ChEBI" id="CHEBI:18420"/>
    </cofactor>
    <text evidence="7 8">Binds 3 Mg(2+) ions per subunit.</text>
</comment>
<evidence type="ECO:0000256" key="7">
    <source>
        <dbReference type="HAMAP-Rule" id="MF_00252"/>
    </source>
</evidence>
<dbReference type="GO" id="GO:0000287">
    <property type="term" value="F:magnesium ion binding"/>
    <property type="evidence" value="ECO:0007669"/>
    <property type="project" value="UniProtKB-UniRule"/>
</dbReference>
<evidence type="ECO:0000313" key="11">
    <source>
        <dbReference type="Proteomes" id="UP000034231"/>
    </source>
</evidence>
<feature type="domain" description="Aminoacyl-transfer RNA synthetases class-II family profile" evidence="9">
    <location>
        <begin position="184"/>
        <end position="483"/>
    </location>
</feature>
<dbReference type="PRINTS" id="PR00982">
    <property type="entry name" value="TRNASYNTHLYS"/>
</dbReference>
<keyword evidence="2 7" id="KW-0479">Metal-binding</keyword>
<comment type="subunit">
    <text evidence="7">Homodimer.</text>
</comment>
<dbReference type="PANTHER" id="PTHR42918:SF15">
    <property type="entry name" value="LYSINE--TRNA LIGASE, CHLOROPLASTIC_MITOCHONDRIAL"/>
    <property type="match status" value="1"/>
</dbReference>
<dbReference type="Pfam" id="PF00152">
    <property type="entry name" value="tRNA-synt_2"/>
    <property type="match status" value="1"/>
</dbReference>
<dbReference type="InterPro" id="IPR012340">
    <property type="entry name" value="NA-bd_OB-fold"/>
</dbReference>
<dbReference type="NCBIfam" id="NF001756">
    <property type="entry name" value="PRK00484.1"/>
    <property type="match status" value="1"/>
</dbReference>
<organism evidence="10 11">
    <name type="scientific">Candidatus Shapirobacteria bacterium GW2011_GWE1_38_10</name>
    <dbReference type="NCBI Taxonomy" id="1618488"/>
    <lineage>
        <taxon>Bacteria</taxon>
        <taxon>Candidatus Shapironibacteriota</taxon>
    </lineage>
</organism>
<comment type="catalytic activity">
    <reaction evidence="6 7 8">
        <text>tRNA(Lys) + L-lysine + ATP = L-lysyl-tRNA(Lys) + AMP + diphosphate</text>
        <dbReference type="Rhea" id="RHEA:20792"/>
        <dbReference type="Rhea" id="RHEA-COMP:9696"/>
        <dbReference type="Rhea" id="RHEA-COMP:9697"/>
        <dbReference type="ChEBI" id="CHEBI:30616"/>
        <dbReference type="ChEBI" id="CHEBI:32551"/>
        <dbReference type="ChEBI" id="CHEBI:33019"/>
        <dbReference type="ChEBI" id="CHEBI:78442"/>
        <dbReference type="ChEBI" id="CHEBI:78529"/>
        <dbReference type="ChEBI" id="CHEBI:456215"/>
        <dbReference type="EC" id="6.1.1.6"/>
    </reaction>
</comment>
<dbReference type="InterPro" id="IPR002313">
    <property type="entry name" value="Lys-tRNA-ligase_II"/>
</dbReference>
<dbReference type="Gene3D" id="3.30.930.10">
    <property type="entry name" value="Bira Bifunctional Protein, Domain 2"/>
    <property type="match status" value="1"/>
</dbReference>
<feature type="binding site" evidence="7">
    <location>
        <position position="408"/>
    </location>
    <ligand>
        <name>Mg(2+)</name>
        <dbReference type="ChEBI" id="CHEBI:18420"/>
        <label>2</label>
    </ligand>
</feature>
<dbReference type="GO" id="GO:0004824">
    <property type="term" value="F:lysine-tRNA ligase activity"/>
    <property type="evidence" value="ECO:0007669"/>
    <property type="project" value="UniProtKB-UniRule"/>
</dbReference>
<gene>
    <name evidence="7" type="primary">lysS</name>
    <name evidence="10" type="ORF">US68_C0013G0016</name>
</gene>
<keyword evidence="4 7" id="KW-0067">ATP-binding</keyword>
<evidence type="ECO:0000256" key="6">
    <source>
        <dbReference type="ARBA" id="ARBA00048573"/>
    </source>
</evidence>
<evidence type="ECO:0000256" key="5">
    <source>
        <dbReference type="ARBA" id="ARBA00023146"/>
    </source>
</evidence>
<dbReference type="InterPro" id="IPR006195">
    <property type="entry name" value="aa-tRNA-synth_II"/>
</dbReference>
<dbReference type="PATRIC" id="fig|1618488.3.peg.766"/>
<dbReference type="GO" id="GO:0000049">
    <property type="term" value="F:tRNA binding"/>
    <property type="evidence" value="ECO:0007669"/>
    <property type="project" value="TreeGrafter"/>
</dbReference>
<dbReference type="PROSITE" id="PS50862">
    <property type="entry name" value="AA_TRNA_LIGASE_II"/>
    <property type="match status" value="1"/>
</dbReference>
<keyword evidence="3 7" id="KW-0547">Nucleotide-binding</keyword>
<feature type="binding site" evidence="7">
    <location>
        <position position="408"/>
    </location>
    <ligand>
        <name>Mg(2+)</name>
        <dbReference type="ChEBI" id="CHEBI:18420"/>
        <label>1</label>
    </ligand>
</feature>
<dbReference type="Gene3D" id="2.40.50.140">
    <property type="entry name" value="Nucleic acid-binding proteins"/>
    <property type="match status" value="1"/>
</dbReference>
<dbReference type="HAMAP" id="MF_00252">
    <property type="entry name" value="Lys_tRNA_synth_class2"/>
    <property type="match status" value="1"/>
</dbReference>
<evidence type="ECO:0000256" key="1">
    <source>
        <dbReference type="ARBA" id="ARBA00022598"/>
    </source>
</evidence>
<keyword evidence="7" id="KW-0963">Cytoplasm</keyword>
<evidence type="ECO:0000256" key="3">
    <source>
        <dbReference type="ARBA" id="ARBA00022741"/>
    </source>
</evidence>